<keyword evidence="3" id="KW-0238">DNA-binding</keyword>
<reference evidence="7 8" key="1">
    <citation type="submission" date="2019-06" db="EMBL/GenBank/DDBJ databases">
        <title>A chromosomal-level reference genome of Carpinus fangiana (Coryloideae, Betulaceae).</title>
        <authorList>
            <person name="Yang X."/>
            <person name="Wang Z."/>
            <person name="Zhang L."/>
            <person name="Hao G."/>
            <person name="Liu J."/>
            <person name="Yang Y."/>
        </authorList>
    </citation>
    <scope>NUCLEOTIDE SEQUENCE [LARGE SCALE GENOMIC DNA]</scope>
    <source>
        <strain evidence="7">Cfa_2016G</strain>
        <tissue evidence="7">Leaf</tissue>
    </source>
</reference>
<dbReference type="GO" id="GO:0000981">
    <property type="term" value="F:DNA-binding transcription factor activity, RNA polymerase II-specific"/>
    <property type="evidence" value="ECO:0007669"/>
    <property type="project" value="TreeGrafter"/>
</dbReference>
<dbReference type="GO" id="GO:0005634">
    <property type="term" value="C:nucleus"/>
    <property type="evidence" value="ECO:0007669"/>
    <property type="project" value="UniProtKB-SubCell"/>
</dbReference>
<organism evidence="7 8">
    <name type="scientific">Carpinus fangiana</name>
    <dbReference type="NCBI Taxonomy" id="176857"/>
    <lineage>
        <taxon>Eukaryota</taxon>
        <taxon>Viridiplantae</taxon>
        <taxon>Streptophyta</taxon>
        <taxon>Embryophyta</taxon>
        <taxon>Tracheophyta</taxon>
        <taxon>Spermatophyta</taxon>
        <taxon>Magnoliopsida</taxon>
        <taxon>eudicotyledons</taxon>
        <taxon>Gunneridae</taxon>
        <taxon>Pentapetalae</taxon>
        <taxon>rosids</taxon>
        <taxon>fabids</taxon>
        <taxon>Fagales</taxon>
        <taxon>Betulaceae</taxon>
        <taxon>Carpinus</taxon>
    </lineage>
</organism>
<dbReference type="Proteomes" id="UP000327013">
    <property type="component" value="Chromosome 8"/>
</dbReference>
<evidence type="ECO:0000256" key="2">
    <source>
        <dbReference type="ARBA" id="ARBA00023015"/>
    </source>
</evidence>
<protein>
    <recommendedName>
        <fullName evidence="6">MADS-box domain-containing protein</fullName>
    </recommendedName>
</protein>
<dbReference type="EMBL" id="CM017328">
    <property type="protein sequence ID" value="KAE8125255.1"/>
    <property type="molecule type" value="Genomic_DNA"/>
</dbReference>
<name>A0A5N6RSD2_9ROSI</name>
<dbReference type="AlphaFoldDB" id="A0A5N6RSD2"/>
<dbReference type="SUPFAM" id="SSF55455">
    <property type="entry name" value="SRF-like"/>
    <property type="match status" value="1"/>
</dbReference>
<gene>
    <name evidence="7" type="ORF">FH972_020086</name>
</gene>
<accession>A0A5N6RSD2</accession>
<evidence type="ECO:0000256" key="4">
    <source>
        <dbReference type="ARBA" id="ARBA00023163"/>
    </source>
</evidence>
<dbReference type="PROSITE" id="PS50066">
    <property type="entry name" value="MADS_BOX_2"/>
    <property type="match status" value="1"/>
</dbReference>
<dbReference type="SMART" id="SM00432">
    <property type="entry name" value="MADS"/>
    <property type="match status" value="1"/>
</dbReference>
<proteinExistence type="predicted"/>
<evidence type="ECO:0000259" key="6">
    <source>
        <dbReference type="PROSITE" id="PS50066"/>
    </source>
</evidence>
<keyword evidence="4" id="KW-0804">Transcription</keyword>
<evidence type="ECO:0000256" key="3">
    <source>
        <dbReference type="ARBA" id="ARBA00023125"/>
    </source>
</evidence>
<dbReference type="PANTHER" id="PTHR11945:SF629">
    <property type="entry name" value="OS02G0164450 PROTEIN"/>
    <property type="match status" value="1"/>
</dbReference>
<feature type="domain" description="MADS-box" evidence="6">
    <location>
        <begin position="7"/>
        <end position="67"/>
    </location>
</feature>
<keyword evidence="2" id="KW-0805">Transcription regulation</keyword>
<keyword evidence="5" id="KW-0539">Nucleus</keyword>
<dbReference type="GO" id="GO:0000978">
    <property type="term" value="F:RNA polymerase II cis-regulatory region sequence-specific DNA binding"/>
    <property type="evidence" value="ECO:0007669"/>
    <property type="project" value="TreeGrafter"/>
</dbReference>
<keyword evidence="8" id="KW-1185">Reference proteome</keyword>
<dbReference type="InterPro" id="IPR002100">
    <property type="entry name" value="TF_MADSbox"/>
</dbReference>
<dbReference type="PRINTS" id="PR00404">
    <property type="entry name" value="MADSDOMAIN"/>
</dbReference>
<sequence>MGRPQGTGRRKIDIKRIEKKQSRLVTFSKRRQGLFSKAAQLCSSSGANIAVVIFSPHDRPYAFGHPSTDAVIERFLGSEERLKEVEDTVEGEGKKGFQLDTALDLDEVEQNEAILKQMKMNKGFHQLDMAVEKMLKQSEAILKQMRNKGFSLDIAVENMGLDELEQSEALLNRIRNRVAMLVDEMGMRRVATREFFPLNPLAVVTR</sequence>
<dbReference type="GO" id="GO:0046983">
    <property type="term" value="F:protein dimerization activity"/>
    <property type="evidence" value="ECO:0007669"/>
    <property type="project" value="InterPro"/>
</dbReference>
<dbReference type="InterPro" id="IPR036879">
    <property type="entry name" value="TF_MADSbox_sf"/>
</dbReference>
<evidence type="ECO:0000313" key="7">
    <source>
        <dbReference type="EMBL" id="KAE8125255.1"/>
    </source>
</evidence>
<dbReference type="PANTHER" id="PTHR11945">
    <property type="entry name" value="MADS BOX PROTEIN"/>
    <property type="match status" value="1"/>
</dbReference>
<evidence type="ECO:0000256" key="5">
    <source>
        <dbReference type="ARBA" id="ARBA00023242"/>
    </source>
</evidence>
<evidence type="ECO:0000313" key="8">
    <source>
        <dbReference type="Proteomes" id="UP000327013"/>
    </source>
</evidence>
<dbReference type="Gene3D" id="3.40.1810.10">
    <property type="entry name" value="Transcription factor, MADS-box"/>
    <property type="match status" value="1"/>
</dbReference>
<dbReference type="Pfam" id="PF00319">
    <property type="entry name" value="SRF-TF"/>
    <property type="match status" value="1"/>
</dbReference>
<comment type="subcellular location">
    <subcellularLocation>
        <location evidence="1">Nucleus</location>
    </subcellularLocation>
</comment>
<dbReference type="OrthoDB" id="1896642at2759"/>
<evidence type="ECO:0000256" key="1">
    <source>
        <dbReference type="ARBA" id="ARBA00004123"/>
    </source>
</evidence>